<dbReference type="GO" id="GO:0004519">
    <property type="term" value="F:endonuclease activity"/>
    <property type="evidence" value="ECO:0007669"/>
    <property type="project" value="UniProtKB-KW"/>
</dbReference>
<dbReference type="InterPro" id="IPR029060">
    <property type="entry name" value="PIN-like_dom_sf"/>
</dbReference>
<evidence type="ECO:0000256" key="3">
    <source>
        <dbReference type="ARBA" id="ARBA00022722"/>
    </source>
</evidence>
<evidence type="ECO:0000256" key="7">
    <source>
        <dbReference type="ARBA" id="ARBA00038093"/>
    </source>
</evidence>
<evidence type="ECO:0000256" key="4">
    <source>
        <dbReference type="ARBA" id="ARBA00022723"/>
    </source>
</evidence>
<gene>
    <name evidence="8" type="primary">vapC</name>
    <name evidence="10" type="ORF">SAMN04488135_10429</name>
</gene>
<dbReference type="GO" id="GO:0004540">
    <property type="term" value="F:RNA nuclease activity"/>
    <property type="evidence" value="ECO:0007669"/>
    <property type="project" value="InterPro"/>
</dbReference>
<keyword evidence="5 8" id="KW-0378">Hydrolase</keyword>
<accession>A0A1M5UL07</accession>
<dbReference type="GO" id="GO:0090729">
    <property type="term" value="F:toxin activity"/>
    <property type="evidence" value="ECO:0007669"/>
    <property type="project" value="UniProtKB-KW"/>
</dbReference>
<dbReference type="GO" id="GO:0000287">
    <property type="term" value="F:magnesium ion binding"/>
    <property type="evidence" value="ECO:0007669"/>
    <property type="project" value="UniProtKB-UniRule"/>
</dbReference>
<keyword evidence="8" id="KW-0800">Toxin</keyword>
<dbReference type="InterPro" id="IPR002716">
    <property type="entry name" value="PIN_dom"/>
</dbReference>
<evidence type="ECO:0000256" key="5">
    <source>
        <dbReference type="ARBA" id="ARBA00022801"/>
    </source>
</evidence>
<comment type="cofactor">
    <cofactor evidence="1 8">
        <name>Mg(2+)</name>
        <dbReference type="ChEBI" id="CHEBI:18420"/>
    </cofactor>
</comment>
<dbReference type="EC" id="3.1.-.-" evidence="8"/>
<keyword evidence="11" id="KW-1185">Reference proteome</keyword>
<dbReference type="InterPro" id="IPR050556">
    <property type="entry name" value="Type_II_TA_system_RNase"/>
</dbReference>
<comment type="similarity">
    <text evidence="7 8">Belongs to the PINc/VapC protein family.</text>
</comment>
<keyword evidence="4 8" id="KW-0479">Metal-binding</keyword>
<comment type="function">
    <text evidence="8">Toxic component of a toxin-antitoxin (TA) system. An RNase.</text>
</comment>
<feature type="binding site" evidence="8">
    <location>
        <position position="100"/>
    </location>
    <ligand>
        <name>Mg(2+)</name>
        <dbReference type="ChEBI" id="CHEBI:18420"/>
    </ligand>
</feature>
<feature type="binding site" evidence="8">
    <location>
        <position position="8"/>
    </location>
    <ligand>
        <name>Mg(2+)</name>
        <dbReference type="ChEBI" id="CHEBI:18420"/>
    </ligand>
</feature>
<dbReference type="PANTHER" id="PTHR33653">
    <property type="entry name" value="RIBONUCLEASE VAPC2"/>
    <property type="match status" value="1"/>
</dbReference>
<feature type="domain" description="PIN" evidence="9">
    <location>
        <begin position="6"/>
        <end position="127"/>
    </location>
</feature>
<sequence>MTPRFMLDTNIVSYLLRGRHPVLENHLRRHPVHEICISAITRAELRYGVARLPQAARLGHEVDRFLRGVTVLAWGDAAADAYGIVRAILEGKGQPIGALDTMIAAHALVADTTLVSNNLREFQRVPGLRLDNWAEL</sequence>
<dbReference type="Proteomes" id="UP000184226">
    <property type="component" value="Unassembled WGS sequence"/>
</dbReference>
<dbReference type="EMBL" id="FQXE01000004">
    <property type="protein sequence ID" value="SHH63580.1"/>
    <property type="molecule type" value="Genomic_DNA"/>
</dbReference>
<evidence type="ECO:0000256" key="6">
    <source>
        <dbReference type="ARBA" id="ARBA00022842"/>
    </source>
</evidence>
<keyword evidence="6 8" id="KW-0460">Magnesium</keyword>
<dbReference type="CDD" id="cd18740">
    <property type="entry name" value="PIN_VapC4-5_FitB-like"/>
    <property type="match status" value="1"/>
</dbReference>
<name>A0A1M5UL07_9BURK</name>
<protein>
    <recommendedName>
        <fullName evidence="8">Ribonuclease VapC</fullName>
        <shortName evidence="8">RNase VapC</shortName>
        <ecNumber evidence="8">3.1.-.-</ecNumber>
    </recommendedName>
    <alternativeName>
        <fullName evidence="8">Toxin VapC</fullName>
    </alternativeName>
</protein>
<keyword evidence="10" id="KW-0255">Endonuclease</keyword>
<keyword evidence="2 8" id="KW-1277">Toxin-antitoxin system</keyword>
<organism evidence="10 11">
    <name type="scientific">Pollutimonas bauzanensis</name>
    <dbReference type="NCBI Taxonomy" id="658167"/>
    <lineage>
        <taxon>Bacteria</taxon>
        <taxon>Pseudomonadati</taxon>
        <taxon>Pseudomonadota</taxon>
        <taxon>Betaproteobacteria</taxon>
        <taxon>Burkholderiales</taxon>
        <taxon>Alcaligenaceae</taxon>
        <taxon>Pollutimonas</taxon>
    </lineage>
</organism>
<evidence type="ECO:0000313" key="11">
    <source>
        <dbReference type="Proteomes" id="UP000184226"/>
    </source>
</evidence>
<evidence type="ECO:0000256" key="8">
    <source>
        <dbReference type="HAMAP-Rule" id="MF_00265"/>
    </source>
</evidence>
<dbReference type="STRING" id="658167.SAMN04488135_10429"/>
<proteinExistence type="inferred from homology"/>
<evidence type="ECO:0000256" key="2">
    <source>
        <dbReference type="ARBA" id="ARBA00022649"/>
    </source>
</evidence>
<keyword evidence="3 8" id="KW-0540">Nuclease</keyword>
<dbReference type="AlphaFoldDB" id="A0A1M5UL07"/>
<evidence type="ECO:0000259" key="9">
    <source>
        <dbReference type="Pfam" id="PF01850"/>
    </source>
</evidence>
<dbReference type="GO" id="GO:0016787">
    <property type="term" value="F:hydrolase activity"/>
    <property type="evidence" value="ECO:0007669"/>
    <property type="project" value="UniProtKB-KW"/>
</dbReference>
<dbReference type="Gene3D" id="3.40.50.1010">
    <property type="entry name" value="5'-nuclease"/>
    <property type="match status" value="1"/>
</dbReference>
<dbReference type="SUPFAM" id="SSF88723">
    <property type="entry name" value="PIN domain-like"/>
    <property type="match status" value="1"/>
</dbReference>
<evidence type="ECO:0000313" key="10">
    <source>
        <dbReference type="EMBL" id="SHH63580.1"/>
    </source>
</evidence>
<reference evidence="10 11" key="1">
    <citation type="submission" date="2016-11" db="EMBL/GenBank/DDBJ databases">
        <authorList>
            <person name="Jaros S."/>
            <person name="Januszkiewicz K."/>
            <person name="Wedrychowicz H."/>
        </authorList>
    </citation>
    <scope>NUCLEOTIDE SEQUENCE [LARGE SCALE GENOMIC DNA]</scope>
    <source>
        <strain evidence="10 11">CGMCC 1.10190</strain>
    </source>
</reference>
<dbReference type="InterPro" id="IPR022907">
    <property type="entry name" value="VapC_family"/>
</dbReference>
<evidence type="ECO:0000256" key="1">
    <source>
        <dbReference type="ARBA" id="ARBA00001946"/>
    </source>
</evidence>
<dbReference type="OrthoDB" id="9796690at2"/>
<dbReference type="RefSeq" id="WP_073102728.1">
    <property type="nucleotide sequence ID" value="NZ_FQXE01000004.1"/>
</dbReference>
<dbReference type="HAMAP" id="MF_00265">
    <property type="entry name" value="VapC_Nob1"/>
    <property type="match status" value="1"/>
</dbReference>
<dbReference type="Pfam" id="PF01850">
    <property type="entry name" value="PIN"/>
    <property type="match status" value="1"/>
</dbReference>
<dbReference type="PANTHER" id="PTHR33653:SF1">
    <property type="entry name" value="RIBONUCLEASE VAPC2"/>
    <property type="match status" value="1"/>
</dbReference>